<dbReference type="AlphaFoldDB" id="A0A1H7QEM3"/>
<dbReference type="Gene3D" id="1.25.40.390">
    <property type="match status" value="1"/>
</dbReference>
<keyword evidence="4" id="KW-0472">Membrane</keyword>
<evidence type="ECO:0000256" key="4">
    <source>
        <dbReference type="ARBA" id="ARBA00023136"/>
    </source>
</evidence>
<dbReference type="PROSITE" id="PS51257">
    <property type="entry name" value="PROKAR_LIPOPROTEIN"/>
    <property type="match status" value="1"/>
</dbReference>
<dbReference type="EMBL" id="FOAB01000004">
    <property type="protein sequence ID" value="SEL46561.1"/>
    <property type="molecule type" value="Genomic_DNA"/>
</dbReference>
<dbReference type="OrthoDB" id="5694214at2"/>
<proteinExistence type="inferred from homology"/>
<evidence type="ECO:0000313" key="8">
    <source>
        <dbReference type="EMBL" id="SEL46561.1"/>
    </source>
</evidence>
<dbReference type="SUPFAM" id="SSF48452">
    <property type="entry name" value="TPR-like"/>
    <property type="match status" value="1"/>
</dbReference>
<accession>A0A1H7QEM3</accession>
<dbReference type="GO" id="GO:0009279">
    <property type="term" value="C:cell outer membrane"/>
    <property type="evidence" value="ECO:0007669"/>
    <property type="project" value="UniProtKB-SubCell"/>
</dbReference>
<comment type="subcellular location">
    <subcellularLocation>
        <location evidence="1">Cell outer membrane</location>
    </subcellularLocation>
</comment>
<dbReference type="InterPro" id="IPR033985">
    <property type="entry name" value="SusD-like_N"/>
</dbReference>
<dbReference type="RefSeq" id="WP_091408921.1">
    <property type="nucleotide sequence ID" value="NZ_FOAB01000004.1"/>
</dbReference>
<feature type="domain" description="RagB/SusD" evidence="6">
    <location>
        <begin position="333"/>
        <end position="497"/>
    </location>
</feature>
<dbReference type="Proteomes" id="UP000198521">
    <property type="component" value="Unassembled WGS sequence"/>
</dbReference>
<reference evidence="8 9" key="1">
    <citation type="submission" date="2016-10" db="EMBL/GenBank/DDBJ databases">
        <authorList>
            <person name="de Groot N.N."/>
        </authorList>
    </citation>
    <scope>NUCLEOTIDE SEQUENCE [LARGE SCALE GENOMIC DNA]</scope>
    <source>
        <strain evidence="8 9">DSM 25232</strain>
    </source>
</reference>
<keyword evidence="9" id="KW-1185">Reference proteome</keyword>
<evidence type="ECO:0000313" key="9">
    <source>
        <dbReference type="Proteomes" id="UP000198521"/>
    </source>
</evidence>
<name>A0A1H7QEM3_AQUAM</name>
<organism evidence="8 9">
    <name type="scientific">Aquimarina amphilecti</name>
    <dbReference type="NCBI Taxonomy" id="1038014"/>
    <lineage>
        <taxon>Bacteria</taxon>
        <taxon>Pseudomonadati</taxon>
        <taxon>Bacteroidota</taxon>
        <taxon>Flavobacteriia</taxon>
        <taxon>Flavobacteriales</taxon>
        <taxon>Flavobacteriaceae</taxon>
        <taxon>Aquimarina</taxon>
    </lineage>
</organism>
<dbReference type="STRING" id="1038014.SAMN04487910_2535"/>
<evidence type="ECO:0000256" key="3">
    <source>
        <dbReference type="ARBA" id="ARBA00022729"/>
    </source>
</evidence>
<sequence length="497" mass="56333">MKHIFKLQNRFINFNIYALSLTLLMVSCDLEEDVISFRTDDNFYQNQEELNRGVIASYSSLYDVMTVEWNITELRSDNTFTNPDRSPESDAPRFTLDRLTVDTNNSLNQAYYANCYKTIALANRIIANLDVAEDQDLRNQYEGEAKFLRALMHFNLTRLYGSVVIADRVLIGEEGFELSRRPQSEVYPFIIQDLEDAIALLPEEYDDSEFGRATGIAARTILGKVHLTNPSRDLEAAITQLEYVRDRGINDLLTSYDDLFEPGNELNNEVIFSVRYEQGLIGLGSPFPNFFAPLQSDGNVVFGNGDGLNVPTEDVSDLYLTDDARKPSSMADSYIATNGTEIFNKHVTKYNSDFNALDDGDVDWPITRFADVLLMLSEAYVDARGISEALVEMNKVRARAGLTALVEADVSSSFAFKLALESERRLEFAFENHRFFDLLRTNRALTVINEHFTTEFAYNNPDNPDLDASPISDFQLLLPIPQREIDLNPNLAQNIGY</sequence>
<comment type="similarity">
    <text evidence="2">Belongs to the SusD family.</text>
</comment>
<evidence type="ECO:0000259" key="7">
    <source>
        <dbReference type="Pfam" id="PF14322"/>
    </source>
</evidence>
<keyword evidence="3" id="KW-0732">Signal</keyword>
<feature type="domain" description="SusD-like N-terminal" evidence="7">
    <location>
        <begin position="70"/>
        <end position="227"/>
    </location>
</feature>
<protein>
    <submittedName>
        <fullName evidence="8">RagB/SusD domain-containing protein</fullName>
    </submittedName>
</protein>
<keyword evidence="5" id="KW-0998">Cell outer membrane</keyword>
<gene>
    <name evidence="8" type="ORF">SAMN04487910_2535</name>
</gene>
<evidence type="ECO:0000256" key="2">
    <source>
        <dbReference type="ARBA" id="ARBA00006275"/>
    </source>
</evidence>
<dbReference type="InterPro" id="IPR012944">
    <property type="entry name" value="SusD_RagB_dom"/>
</dbReference>
<dbReference type="Pfam" id="PF14322">
    <property type="entry name" value="SusD-like_3"/>
    <property type="match status" value="1"/>
</dbReference>
<evidence type="ECO:0000256" key="1">
    <source>
        <dbReference type="ARBA" id="ARBA00004442"/>
    </source>
</evidence>
<dbReference type="Pfam" id="PF07980">
    <property type="entry name" value="SusD_RagB"/>
    <property type="match status" value="1"/>
</dbReference>
<dbReference type="InterPro" id="IPR011990">
    <property type="entry name" value="TPR-like_helical_dom_sf"/>
</dbReference>
<evidence type="ECO:0000256" key="5">
    <source>
        <dbReference type="ARBA" id="ARBA00023237"/>
    </source>
</evidence>
<evidence type="ECO:0000259" key="6">
    <source>
        <dbReference type="Pfam" id="PF07980"/>
    </source>
</evidence>